<sequence length="699" mass="73011">MSAHDFADLTHATHGQPVRWWRYSETFATAAFRDRTGRGIVVPAVRDGGRCCWREPAAPLPLFGAAALAARPEAPVLVVQNEAAAAAAQALFPDHACVAWPGGCNAVDKADIAPLRGRDVILWADDDAGGTAMARFHVRLRGEARSITRIGVPRSWPAPWDGSAPPPLPPTAIDALRRLLRREARPRVAAGRGGGSLAPTAAATVLPADTAQAASPPRVAAGPQGSSGRPVLSLPRVPRDAARLAPPPAKACDVPAPRAAAATGASGWPLPPLAALGDGNNDLPAFPLDVLPPSVRPWAEDIARAVRAPVDHVALSLLTAAAGLIGASRRITPAPSWSEPCVLWAALVGPSADTARAAETALGMVRGLELVEAVARGGSDAAAPPARRPLIVNDVRVEAVAAALDRSPSGVLLPRDGHRGWLNDLVAKGSGDQAFWLSAWSGTPHVVDPRRGPAIALACPAVSILGVLPSDPDAIGPALPAAADALTACLLFAWPSLPPFQPLPAEPGAAADTACAALARLCDLSRSPRVVPLAPDARAAFEAFRQRHHAGSARLGGRDADWWGRGPANVLRLTGVLAFLDDAALAQVPEGAVSAASRLWLDYLWPHAQAVLRDGGSGGRPDHARRVLRWLRRQRCVEVSREALRREALGQACNAAATERIATALVADGWLRPVVAPRGKGRPPRRWRVNPHLLAAPDP</sequence>
<gene>
    <name evidence="2" type="ORF">FHP25_01610</name>
</gene>
<comment type="caution">
    <text evidence="2">The sequence shown here is derived from an EMBL/GenBank/DDBJ whole genome shotgun (WGS) entry which is preliminary data.</text>
</comment>
<evidence type="ECO:0000313" key="2">
    <source>
        <dbReference type="EMBL" id="TXL82419.1"/>
    </source>
</evidence>
<evidence type="ECO:0000313" key="3">
    <source>
        <dbReference type="Proteomes" id="UP000321638"/>
    </source>
</evidence>
<dbReference type="EMBL" id="VDUZ01000001">
    <property type="protein sequence ID" value="TXL82419.1"/>
    <property type="molecule type" value="Genomic_DNA"/>
</dbReference>
<name>A0A5C8PX14_9HYPH</name>
<dbReference type="Pfam" id="PF13148">
    <property type="entry name" value="DUF3987"/>
    <property type="match status" value="1"/>
</dbReference>
<dbReference type="InterPro" id="IPR025048">
    <property type="entry name" value="DUF3987"/>
</dbReference>
<dbReference type="Proteomes" id="UP000321638">
    <property type="component" value="Unassembled WGS sequence"/>
</dbReference>
<proteinExistence type="predicted"/>
<keyword evidence="3" id="KW-1185">Reference proteome</keyword>
<dbReference type="OrthoDB" id="784829at2"/>
<feature type="region of interest" description="Disordered" evidence="1">
    <location>
        <begin position="210"/>
        <end position="234"/>
    </location>
</feature>
<dbReference type="RefSeq" id="WP_147845124.1">
    <property type="nucleotide sequence ID" value="NZ_VDUZ01000001.1"/>
</dbReference>
<organism evidence="2 3">
    <name type="scientific">Vineibacter terrae</name>
    <dbReference type="NCBI Taxonomy" id="2586908"/>
    <lineage>
        <taxon>Bacteria</taxon>
        <taxon>Pseudomonadati</taxon>
        <taxon>Pseudomonadota</taxon>
        <taxon>Alphaproteobacteria</taxon>
        <taxon>Hyphomicrobiales</taxon>
        <taxon>Vineibacter</taxon>
    </lineage>
</organism>
<protein>
    <submittedName>
        <fullName evidence="2">DUF3987 domain-containing protein</fullName>
    </submittedName>
</protein>
<accession>A0A5C8PX14</accession>
<reference evidence="2 3" key="1">
    <citation type="submission" date="2019-06" db="EMBL/GenBank/DDBJ databases">
        <title>New taxonomy in bacterial strain CC-CFT640, isolated from vineyard.</title>
        <authorList>
            <person name="Lin S.-Y."/>
            <person name="Tsai C.-F."/>
            <person name="Young C.-C."/>
        </authorList>
    </citation>
    <scope>NUCLEOTIDE SEQUENCE [LARGE SCALE GENOMIC DNA]</scope>
    <source>
        <strain evidence="2 3">CC-CFT640</strain>
    </source>
</reference>
<evidence type="ECO:0000256" key="1">
    <source>
        <dbReference type="SAM" id="MobiDB-lite"/>
    </source>
</evidence>
<dbReference type="AlphaFoldDB" id="A0A5C8PX14"/>